<dbReference type="SMART" id="SM00347">
    <property type="entry name" value="HTH_MARR"/>
    <property type="match status" value="1"/>
</dbReference>
<reference evidence="3" key="1">
    <citation type="journal article" date="2019" name="Int. J. Syst. Evol. Microbiol.">
        <title>The Global Catalogue of Microorganisms (GCM) 10K type strain sequencing project: providing services to taxonomists for standard genome sequencing and annotation.</title>
        <authorList>
            <consortium name="The Broad Institute Genomics Platform"/>
            <consortium name="The Broad Institute Genome Sequencing Center for Infectious Disease"/>
            <person name="Wu L."/>
            <person name="Ma J."/>
        </authorList>
    </citation>
    <scope>NUCLEOTIDE SEQUENCE [LARGE SCALE GENOMIC DNA]</scope>
    <source>
        <strain evidence="3">JCM 13023</strain>
    </source>
</reference>
<evidence type="ECO:0000313" key="2">
    <source>
        <dbReference type="EMBL" id="GAA1227365.1"/>
    </source>
</evidence>
<dbReference type="Proteomes" id="UP001500653">
    <property type="component" value="Unassembled WGS sequence"/>
</dbReference>
<dbReference type="Pfam" id="PF12802">
    <property type="entry name" value="MarR_2"/>
    <property type="match status" value="1"/>
</dbReference>
<dbReference type="RefSeq" id="WP_253864770.1">
    <property type="nucleotide sequence ID" value="NZ_BAAALN010000002.1"/>
</dbReference>
<dbReference type="InterPro" id="IPR036390">
    <property type="entry name" value="WH_DNA-bd_sf"/>
</dbReference>
<evidence type="ECO:0000259" key="1">
    <source>
        <dbReference type="PROSITE" id="PS50995"/>
    </source>
</evidence>
<dbReference type="EMBL" id="BAAALN010000002">
    <property type="protein sequence ID" value="GAA1227365.1"/>
    <property type="molecule type" value="Genomic_DNA"/>
</dbReference>
<dbReference type="InterPro" id="IPR036388">
    <property type="entry name" value="WH-like_DNA-bd_sf"/>
</dbReference>
<feature type="domain" description="HTH marR-type" evidence="1">
    <location>
        <begin position="22"/>
        <end position="157"/>
    </location>
</feature>
<keyword evidence="3" id="KW-1185">Reference proteome</keyword>
<accession>A0ABP4GJX4</accession>
<organism evidence="2 3">
    <name type="scientific">Prauserella halophila</name>
    <dbReference type="NCBI Taxonomy" id="185641"/>
    <lineage>
        <taxon>Bacteria</taxon>
        <taxon>Bacillati</taxon>
        <taxon>Actinomycetota</taxon>
        <taxon>Actinomycetes</taxon>
        <taxon>Pseudonocardiales</taxon>
        <taxon>Pseudonocardiaceae</taxon>
        <taxon>Prauserella</taxon>
    </lineage>
</organism>
<gene>
    <name evidence="2" type="ORF">GCM10009676_06940</name>
</gene>
<dbReference type="PROSITE" id="PS50995">
    <property type="entry name" value="HTH_MARR_2"/>
    <property type="match status" value="1"/>
</dbReference>
<dbReference type="PANTHER" id="PTHR33164:SF104">
    <property type="entry name" value="TRANSCRIPTIONAL REGULATORY PROTEIN"/>
    <property type="match status" value="1"/>
</dbReference>
<evidence type="ECO:0000313" key="3">
    <source>
        <dbReference type="Proteomes" id="UP001500653"/>
    </source>
</evidence>
<comment type="caution">
    <text evidence="2">The sequence shown here is derived from an EMBL/GenBank/DDBJ whole genome shotgun (WGS) entry which is preliminary data.</text>
</comment>
<name>A0ABP4GJX4_9PSEU</name>
<dbReference type="SUPFAM" id="SSF46785">
    <property type="entry name" value="Winged helix' DNA-binding domain"/>
    <property type="match status" value="1"/>
</dbReference>
<protein>
    <recommendedName>
        <fullName evidence="1">HTH marR-type domain-containing protein</fullName>
    </recommendedName>
</protein>
<dbReference type="PANTHER" id="PTHR33164">
    <property type="entry name" value="TRANSCRIPTIONAL REGULATOR, MARR FAMILY"/>
    <property type="match status" value="1"/>
</dbReference>
<sequence>MDSFGDEREQWLAVMPPVAPEVEAARQRIGRVSRLLARVLDRVAAEQGITVGDWETLSAVKRAGGSATPTFIAERLSLTSGTVSVRLRRMVAAGLLTQRPKQADGDARSRPIELTPHGERVWRQATERRVAVEHDYFAAIGQTGLAALNSALADVLAELEQDFGIPSPHDASR</sequence>
<dbReference type="InterPro" id="IPR000835">
    <property type="entry name" value="HTH_MarR-typ"/>
</dbReference>
<dbReference type="InterPro" id="IPR039422">
    <property type="entry name" value="MarR/SlyA-like"/>
</dbReference>
<proteinExistence type="predicted"/>
<dbReference type="Gene3D" id="1.10.10.10">
    <property type="entry name" value="Winged helix-like DNA-binding domain superfamily/Winged helix DNA-binding domain"/>
    <property type="match status" value="1"/>
</dbReference>